<dbReference type="Proteomes" id="UP000316714">
    <property type="component" value="Unassembled WGS sequence"/>
</dbReference>
<reference evidence="2 3" key="1">
    <citation type="submission" date="2019-02" db="EMBL/GenBank/DDBJ databases">
        <title>Deep-cultivation of Planctomycetes and their phenomic and genomic characterization uncovers novel biology.</title>
        <authorList>
            <person name="Wiegand S."/>
            <person name="Jogler M."/>
            <person name="Boedeker C."/>
            <person name="Pinto D."/>
            <person name="Vollmers J."/>
            <person name="Rivas-Marin E."/>
            <person name="Kohn T."/>
            <person name="Peeters S.H."/>
            <person name="Heuer A."/>
            <person name="Rast P."/>
            <person name="Oberbeckmann S."/>
            <person name="Bunk B."/>
            <person name="Jeske O."/>
            <person name="Meyerdierks A."/>
            <person name="Storesund J.E."/>
            <person name="Kallscheuer N."/>
            <person name="Luecker S."/>
            <person name="Lage O.M."/>
            <person name="Pohl T."/>
            <person name="Merkel B.J."/>
            <person name="Hornburger P."/>
            <person name="Mueller R.-W."/>
            <person name="Bruemmer F."/>
            <person name="Labrenz M."/>
            <person name="Spormann A.M."/>
            <person name="Op Den Camp H."/>
            <person name="Overmann J."/>
            <person name="Amann R."/>
            <person name="Jetten M.S.M."/>
            <person name="Mascher T."/>
            <person name="Medema M.H."/>
            <person name="Devos D.P."/>
            <person name="Kaster A.-K."/>
            <person name="Ovreas L."/>
            <person name="Rohde M."/>
            <person name="Galperin M.Y."/>
            <person name="Jogler C."/>
        </authorList>
    </citation>
    <scope>NUCLEOTIDE SEQUENCE [LARGE SCALE GENOMIC DNA]</scope>
    <source>
        <strain evidence="2 3">KOR34</strain>
    </source>
</reference>
<name>A0A5C5UZ82_9BACT</name>
<evidence type="ECO:0000313" key="2">
    <source>
        <dbReference type="EMBL" id="TWT31159.1"/>
    </source>
</evidence>
<proteinExistence type="predicted"/>
<feature type="region of interest" description="Disordered" evidence="1">
    <location>
        <begin position="1"/>
        <end position="28"/>
    </location>
</feature>
<accession>A0A5C5UZ82</accession>
<evidence type="ECO:0000256" key="1">
    <source>
        <dbReference type="SAM" id="MobiDB-lite"/>
    </source>
</evidence>
<evidence type="ECO:0000313" key="3">
    <source>
        <dbReference type="Proteomes" id="UP000316714"/>
    </source>
</evidence>
<gene>
    <name evidence="2" type="ORF">KOR34_45350</name>
</gene>
<organism evidence="2 3">
    <name type="scientific">Posidoniimonas corsicana</name>
    <dbReference type="NCBI Taxonomy" id="1938618"/>
    <lineage>
        <taxon>Bacteria</taxon>
        <taxon>Pseudomonadati</taxon>
        <taxon>Planctomycetota</taxon>
        <taxon>Planctomycetia</taxon>
        <taxon>Pirellulales</taxon>
        <taxon>Lacipirellulaceae</taxon>
        <taxon>Posidoniimonas</taxon>
    </lineage>
</organism>
<dbReference type="AlphaFoldDB" id="A0A5C5UZ82"/>
<dbReference type="RefSeq" id="WP_146568347.1">
    <property type="nucleotide sequence ID" value="NZ_SIHJ01000004.1"/>
</dbReference>
<sequence length="189" mass="20708">MTQMLQTQNVGLKAKATQSSAAADKLRQDSQAARRTLIGLCVRLVEGGQVTDDELTKARVAADATAADVAQMIDTLEQRKAAYDAHHNNDFAAKEEEQRGKTKPAHELVQACEKAAAAAREKLREATEAYQRCLSLASSYSRQQDVSRREMAATLGKTGDASDWRGIYQCLRPTNSHPRSTAPSMAPWF</sequence>
<feature type="compositionally biased region" description="Polar residues" evidence="1">
    <location>
        <begin position="1"/>
        <end position="21"/>
    </location>
</feature>
<keyword evidence="3" id="KW-1185">Reference proteome</keyword>
<dbReference type="EMBL" id="SIHJ01000004">
    <property type="protein sequence ID" value="TWT31159.1"/>
    <property type="molecule type" value="Genomic_DNA"/>
</dbReference>
<protein>
    <submittedName>
        <fullName evidence="2">Uncharacterized protein</fullName>
    </submittedName>
</protein>
<comment type="caution">
    <text evidence="2">The sequence shown here is derived from an EMBL/GenBank/DDBJ whole genome shotgun (WGS) entry which is preliminary data.</text>
</comment>